<keyword evidence="1" id="KW-1133">Transmembrane helix</keyword>
<dbReference type="AlphaFoldDB" id="A0A6C0LQ13"/>
<evidence type="ECO:0000256" key="1">
    <source>
        <dbReference type="SAM" id="Phobius"/>
    </source>
</evidence>
<proteinExistence type="predicted"/>
<organism evidence="2">
    <name type="scientific">viral metagenome</name>
    <dbReference type="NCBI Taxonomy" id="1070528"/>
    <lineage>
        <taxon>unclassified sequences</taxon>
        <taxon>metagenomes</taxon>
        <taxon>organismal metagenomes</taxon>
    </lineage>
</organism>
<accession>A0A6C0LQ13</accession>
<keyword evidence="1" id="KW-0472">Membrane</keyword>
<name>A0A6C0LQ13_9ZZZZ</name>
<evidence type="ECO:0000313" key="2">
    <source>
        <dbReference type="EMBL" id="QHU31831.1"/>
    </source>
</evidence>
<protein>
    <submittedName>
        <fullName evidence="2">Uncharacterized protein</fullName>
    </submittedName>
</protein>
<sequence>MNIQGIADKFASGVTSAQKGFNSVFKQPTQLMNYLPDTSDFIGPIYDYSGELKSPEDIGIRLNNGSVEGISLAASGVNYYANALGYGQSVPGPLPDVAEQHPMGLNFFLKVADAKMGAACSNGATMYEYVSTIPEGIPGPLGDKIAEEMGGIRLQGLAPGIIGDAGAALNPAPFFSAVIGSGFPQCKQMTAMVGDATGKLRSKNKNVTRPWIDSKKEKLTKGDDGKYYATHWVFDKWVSPEEYKKTKKTYPKKDAKGKIIEEFSSSAIGGSQVAAGVLFAALFVGLVVFTAARK</sequence>
<feature type="transmembrane region" description="Helical" evidence="1">
    <location>
        <begin position="273"/>
        <end position="292"/>
    </location>
</feature>
<reference evidence="2" key="1">
    <citation type="journal article" date="2020" name="Nature">
        <title>Giant virus diversity and host interactions through global metagenomics.</title>
        <authorList>
            <person name="Schulz F."/>
            <person name="Roux S."/>
            <person name="Paez-Espino D."/>
            <person name="Jungbluth S."/>
            <person name="Walsh D.A."/>
            <person name="Denef V.J."/>
            <person name="McMahon K.D."/>
            <person name="Konstantinidis K.T."/>
            <person name="Eloe-Fadrosh E.A."/>
            <person name="Kyrpides N.C."/>
            <person name="Woyke T."/>
        </authorList>
    </citation>
    <scope>NUCLEOTIDE SEQUENCE</scope>
    <source>
        <strain evidence="2">GVMAG-M-3300027963-41</strain>
    </source>
</reference>
<dbReference type="EMBL" id="MN740533">
    <property type="protein sequence ID" value="QHU31831.1"/>
    <property type="molecule type" value="Genomic_DNA"/>
</dbReference>
<keyword evidence="1" id="KW-0812">Transmembrane</keyword>